<accession>A0ABT3WCT6</accession>
<comment type="caution">
    <text evidence="1">The sequence shown here is derived from an EMBL/GenBank/DDBJ whole genome shotgun (WGS) entry which is preliminary data.</text>
</comment>
<dbReference type="RefSeq" id="WP_266126602.1">
    <property type="nucleotide sequence ID" value="NZ_JANIDV010000001.1"/>
</dbReference>
<reference evidence="1" key="1">
    <citation type="submission" date="2022-07" db="EMBL/GenBank/DDBJ databases">
        <title>Bombella genomes.</title>
        <authorList>
            <person name="Harer L."/>
            <person name="Styblova S."/>
            <person name="Ehrmann M."/>
        </authorList>
    </citation>
    <scope>NUCLEOTIDE SEQUENCE</scope>
    <source>
        <strain evidence="1">TMW 2.2559</strain>
    </source>
</reference>
<gene>
    <name evidence="1" type="ORF">NQF87_01205</name>
</gene>
<sequence>MEIISSNNFTKFITSLSDDIFWNNYSQRDLLTTIEKRWQTLSLPSRNKIEMKILKGPRQESWETRKAFAKRRAWRILERLLWLQKSGCVLSPSTCEQIQRLRLIVPDWHDGRAKDAIVPQGSRSGTVTVNTDYNVLMYIPLSDVLQRAEQARNQSDDFLIKYEPFIGLIEHYPVRAFTALTRAAKKGDFPLWAWQQFLTSKIWNSTNHTQKQGRLFHTIAKRLTSYDDKKFADLLNFSSNFLYYFSKILTKKYISTFENLVNKSIKNLYINPNIEHSSNAHTCDASDWVITTMFSPSGLIAHSLFNDPRKENLLPNEGLPPEWLKNISSLLFRHSSFQKTILTVLFLHIDWFFSIDPKWTIENLLPLFKDSNENTCCAAWSGFLHDADTPHQELFLQIKEDLLQFTNPPLIHAAPILELLRPYSWQDGGPKITLKIKASFLMQK</sequence>
<keyword evidence="2" id="KW-1185">Reference proteome</keyword>
<dbReference type="EMBL" id="JANIDV010000001">
    <property type="protein sequence ID" value="MCX5615602.1"/>
    <property type="molecule type" value="Genomic_DNA"/>
</dbReference>
<evidence type="ECO:0000313" key="2">
    <source>
        <dbReference type="Proteomes" id="UP001165633"/>
    </source>
</evidence>
<organism evidence="1 2">
    <name type="scientific">Bombella dulcis</name>
    <dbReference type="NCBI Taxonomy" id="2967339"/>
    <lineage>
        <taxon>Bacteria</taxon>
        <taxon>Pseudomonadati</taxon>
        <taxon>Pseudomonadota</taxon>
        <taxon>Alphaproteobacteria</taxon>
        <taxon>Acetobacterales</taxon>
        <taxon>Acetobacteraceae</taxon>
        <taxon>Bombella</taxon>
    </lineage>
</organism>
<evidence type="ECO:0000313" key="1">
    <source>
        <dbReference type="EMBL" id="MCX5615602.1"/>
    </source>
</evidence>
<protein>
    <submittedName>
        <fullName evidence="1">Uncharacterized protein</fullName>
    </submittedName>
</protein>
<proteinExistence type="predicted"/>
<name>A0ABT3WCT6_9PROT</name>
<dbReference type="Proteomes" id="UP001165633">
    <property type="component" value="Unassembled WGS sequence"/>
</dbReference>